<feature type="domain" description="Glutamine amidotransferase type-2" evidence="11">
    <location>
        <begin position="2"/>
        <end position="218"/>
    </location>
</feature>
<dbReference type="Pfam" id="PF13522">
    <property type="entry name" value="GATase_6"/>
    <property type="match status" value="1"/>
</dbReference>
<comment type="caution">
    <text evidence="13">The sequence shown here is derived from an EMBL/GenBank/DDBJ whole genome shotgun (WGS) entry which is preliminary data.</text>
</comment>
<gene>
    <name evidence="10 13" type="primary">glmS</name>
    <name evidence="13" type="ORF">CKQ80_13860</name>
</gene>
<dbReference type="PANTHER" id="PTHR10937">
    <property type="entry name" value="GLUCOSAMINE--FRUCTOSE-6-PHOSPHATE AMINOTRANSFERASE, ISOMERIZING"/>
    <property type="match status" value="1"/>
</dbReference>
<evidence type="ECO:0000256" key="8">
    <source>
        <dbReference type="ARBA" id="ARBA00022737"/>
    </source>
</evidence>
<evidence type="ECO:0000256" key="6">
    <source>
        <dbReference type="ARBA" id="ARBA00022576"/>
    </source>
</evidence>
<evidence type="ECO:0000256" key="9">
    <source>
        <dbReference type="ARBA" id="ARBA00022962"/>
    </source>
</evidence>
<accession>A0A2A2PL09</accession>
<dbReference type="CDD" id="cd00714">
    <property type="entry name" value="GFAT"/>
    <property type="match status" value="1"/>
</dbReference>
<sequence length="610" mass="66484">MCGIVGAVAERNITAILLEGLKRLEYRGYDSAGVAVFTNDAKLERMRRPGKVSELETALAEQPLAGRLGIAHTRWATHGAPCERNAHPHFSGDIAVVHNGIIENHEALREQLKALGYVFTSDTDTEVIAHLLSHKLKDQPDLTVALKATVKELHGAYGLAVINAQQPDRLVAARSGSPLVIGLGLGENFLASDQLALRQVTDRFMYLEEGDIAEIRRDNVQIWDVNGNAVERQTVQYSDGAEAADKGEFRHYMLKEIHEQPSVVQRTLEGRLSNNQVLVQAFGPQAAELFAKVRNVQIVACGTSYHAGMVARYWLEELAGIPCQVEVASEFRYRKVVVQPDTLFVTISQSGETADTLAALRNAKELGFLASLAICNVGISSLVRESDLTLLTQAGREIGVASTKAFTTQLVGLLLLTLSLGQVRGTLGKDVEATLVEELRRLPARLGEALAMDSTVEKIAELFAEKNHTLFLGRGAQFPVAMEGALKLKEISYIHAEAYPAGELKHGPLALVDNDMPVVTVAPNNELLEKLKSNLQEVRARGGELIVFADEKAGMTNGEGTHVVQMPHIHDILSPILYTVPLQLLSYYVAVLKGTDVDQPRNLAKSVTVE</sequence>
<organism evidence="13 14">
    <name type="scientific">Pseudomonas moraviensis</name>
    <dbReference type="NCBI Taxonomy" id="321662"/>
    <lineage>
        <taxon>Bacteria</taxon>
        <taxon>Pseudomonadati</taxon>
        <taxon>Pseudomonadota</taxon>
        <taxon>Gammaproteobacteria</taxon>
        <taxon>Pseudomonadales</taxon>
        <taxon>Pseudomonadaceae</taxon>
        <taxon>Pseudomonas</taxon>
    </lineage>
</organism>
<dbReference type="SUPFAM" id="SSF53697">
    <property type="entry name" value="SIS domain"/>
    <property type="match status" value="1"/>
</dbReference>
<dbReference type="InterPro" id="IPR029055">
    <property type="entry name" value="Ntn_hydrolases_N"/>
</dbReference>
<proteinExistence type="inferred from homology"/>
<name>A0A2A2PL09_9PSED</name>
<dbReference type="PROSITE" id="PS51464">
    <property type="entry name" value="SIS"/>
    <property type="match status" value="2"/>
</dbReference>
<comment type="subcellular location">
    <subcellularLocation>
        <location evidence="2 10">Cytoplasm</location>
    </subcellularLocation>
</comment>
<evidence type="ECO:0000256" key="10">
    <source>
        <dbReference type="HAMAP-Rule" id="MF_00164"/>
    </source>
</evidence>
<dbReference type="PANTHER" id="PTHR10937:SF0">
    <property type="entry name" value="GLUTAMINE--FRUCTOSE-6-PHOSPHATE TRANSAMINASE (ISOMERIZING)"/>
    <property type="match status" value="1"/>
</dbReference>
<keyword evidence="9" id="KW-0315">Glutamine amidotransferase</keyword>
<keyword evidence="8" id="KW-0677">Repeat</keyword>
<dbReference type="NCBIfam" id="TIGR01135">
    <property type="entry name" value="glmS"/>
    <property type="match status" value="1"/>
</dbReference>
<dbReference type="FunFam" id="3.40.50.10490:FF:000002">
    <property type="entry name" value="Glutamine--fructose-6-phosphate aminotransferase [isomerizing]"/>
    <property type="match status" value="1"/>
</dbReference>
<dbReference type="GO" id="GO:0004360">
    <property type="term" value="F:glutamine-fructose-6-phosphate transaminase (isomerizing) activity"/>
    <property type="evidence" value="ECO:0007669"/>
    <property type="project" value="UniProtKB-UniRule"/>
</dbReference>
<protein>
    <recommendedName>
        <fullName evidence="4 10">Glutamine--fructose-6-phosphate aminotransferase [isomerizing]</fullName>
        <ecNumber evidence="3 10">2.6.1.16</ecNumber>
    </recommendedName>
    <alternativeName>
        <fullName evidence="10">D-fructose-6-phosphate amidotransferase</fullName>
    </alternativeName>
    <alternativeName>
        <fullName evidence="10">GFAT</fullName>
    </alternativeName>
    <alternativeName>
        <fullName evidence="10">Glucosamine-6-phosphate synthase</fullName>
    </alternativeName>
    <alternativeName>
        <fullName evidence="10">Hexosephosphate aminotransferase</fullName>
    </alternativeName>
    <alternativeName>
        <fullName evidence="10">L-glutamine--D-fructose-6-phosphate amidotransferase</fullName>
    </alternativeName>
</protein>
<dbReference type="EC" id="2.6.1.16" evidence="3 10"/>
<evidence type="ECO:0000313" key="14">
    <source>
        <dbReference type="Proteomes" id="UP000217830"/>
    </source>
</evidence>
<dbReference type="Gene3D" id="3.40.50.10490">
    <property type="entry name" value="Glucose-6-phosphate isomerase like protein, domain 1"/>
    <property type="match status" value="2"/>
</dbReference>
<feature type="domain" description="SIS" evidence="12">
    <location>
        <begin position="286"/>
        <end position="426"/>
    </location>
</feature>
<keyword evidence="7 10" id="KW-0808">Transferase</keyword>
<evidence type="ECO:0000313" key="13">
    <source>
        <dbReference type="EMBL" id="PAW56346.1"/>
    </source>
</evidence>
<comment type="function">
    <text evidence="10">Catalyzes the first step in hexosamine metabolism, converting fructose-6P into glucosamine-6P using glutamine as a nitrogen source.</text>
</comment>
<dbReference type="GO" id="GO:0006487">
    <property type="term" value="P:protein N-linked glycosylation"/>
    <property type="evidence" value="ECO:0007669"/>
    <property type="project" value="TreeGrafter"/>
</dbReference>
<evidence type="ECO:0000256" key="4">
    <source>
        <dbReference type="ARBA" id="ARBA00016090"/>
    </source>
</evidence>
<dbReference type="CDD" id="cd05008">
    <property type="entry name" value="SIS_GlmS_GlmD_1"/>
    <property type="match status" value="1"/>
</dbReference>
<dbReference type="SUPFAM" id="SSF56235">
    <property type="entry name" value="N-terminal nucleophile aminohydrolases (Ntn hydrolases)"/>
    <property type="match status" value="1"/>
</dbReference>
<dbReference type="GO" id="GO:0006047">
    <property type="term" value="P:UDP-N-acetylglucosamine metabolic process"/>
    <property type="evidence" value="ECO:0007669"/>
    <property type="project" value="TreeGrafter"/>
</dbReference>
<keyword evidence="6 10" id="KW-0032">Aminotransferase</keyword>
<dbReference type="FunFam" id="3.60.20.10:FF:000006">
    <property type="entry name" value="Glutamine--fructose-6-phosphate aminotransferase [isomerizing]"/>
    <property type="match status" value="1"/>
</dbReference>
<dbReference type="PROSITE" id="PS51278">
    <property type="entry name" value="GATASE_TYPE_2"/>
    <property type="match status" value="1"/>
</dbReference>
<comment type="subunit">
    <text evidence="10">Homodimer.</text>
</comment>
<feature type="domain" description="SIS" evidence="12">
    <location>
        <begin position="459"/>
        <end position="600"/>
    </location>
</feature>
<evidence type="ECO:0000256" key="2">
    <source>
        <dbReference type="ARBA" id="ARBA00004496"/>
    </source>
</evidence>
<dbReference type="RefSeq" id="WP_095667939.1">
    <property type="nucleotide sequence ID" value="NZ_NRSS01000003.1"/>
</dbReference>
<evidence type="ECO:0000256" key="1">
    <source>
        <dbReference type="ARBA" id="ARBA00001031"/>
    </source>
</evidence>
<keyword evidence="5 10" id="KW-0963">Cytoplasm</keyword>
<dbReference type="GO" id="GO:0005829">
    <property type="term" value="C:cytosol"/>
    <property type="evidence" value="ECO:0007669"/>
    <property type="project" value="TreeGrafter"/>
</dbReference>
<dbReference type="AlphaFoldDB" id="A0A2A2PL09"/>
<dbReference type="EMBL" id="NRST01000001">
    <property type="protein sequence ID" value="PAW56346.1"/>
    <property type="molecule type" value="Genomic_DNA"/>
</dbReference>
<dbReference type="CDD" id="cd05009">
    <property type="entry name" value="SIS_GlmS_GlmD_2"/>
    <property type="match status" value="1"/>
</dbReference>
<dbReference type="InterPro" id="IPR001347">
    <property type="entry name" value="SIS_dom"/>
</dbReference>
<keyword evidence="14" id="KW-1185">Reference proteome</keyword>
<feature type="initiator methionine" description="Removed" evidence="10">
    <location>
        <position position="1"/>
    </location>
</feature>
<evidence type="ECO:0000256" key="3">
    <source>
        <dbReference type="ARBA" id="ARBA00012916"/>
    </source>
</evidence>
<feature type="active site" description="For Fru-6P isomerization activity" evidence="10">
    <location>
        <position position="605"/>
    </location>
</feature>
<dbReference type="InterPro" id="IPR047084">
    <property type="entry name" value="GFAT_N"/>
</dbReference>
<evidence type="ECO:0000259" key="12">
    <source>
        <dbReference type="PROSITE" id="PS51464"/>
    </source>
</evidence>
<dbReference type="InterPro" id="IPR035490">
    <property type="entry name" value="GlmS/FrlB_SIS"/>
</dbReference>
<dbReference type="Pfam" id="PF01380">
    <property type="entry name" value="SIS"/>
    <property type="match status" value="2"/>
</dbReference>
<dbReference type="FunFam" id="3.40.50.10490:FF:000001">
    <property type="entry name" value="Glutamine--fructose-6-phosphate aminotransferase [isomerizing]"/>
    <property type="match status" value="1"/>
</dbReference>
<evidence type="ECO:0000256" key="5">
    <source>
        <dbReference type="ARBA" id="ARBA00022490"/>
    </source>
</evidence>
<dbReference type="InterPro" id="IPR005855">
    <property type="entry name" value="GFAT"/>
</dbReference>
<dbReference type="GO" id="GO:0006002">
    <property type="term" value="P:fructose 6-phosphate metabolic process"/>
    <property type="evidence" value="ECO:0007669"/>
    <property type="project" value="TreeGrafter"/>
</dbReference>
<comment type="catalytic activity">
    <reaction evidence="1 10">
        <text>D-fructose 6-phosphate + L-glutamine = D-glucosamine 6-phosphate + L-glutamate</text>
        <dbReference type="Rhea" id="RHEA:13237"/>
        <dbReference type="ChEBI" id="CHEBI:29985"/>
        <dbReference type="ChEBI" id="CHEBI:58359"/>
        <dbReference type="ChEBI" id="CHEBI:58725"/>
        <dbReference type="ChEBI" id="CHEBI:61527"/>
        <dbReference type="EC" id="2.6.1.16"/>
    </reaction>
</comment>
<dbReference type="InterPro" id="IPR035466">
    <property type="entry name" value="GlmS/AgaS_SIS"/>
</dbReference>
<dbReference type="InterPro" id="IPR046348">
    <property type="entry name" value="SIS_dom_sf"/>
</dbReference>
<feature type="active site" description="Nucleophile; for GATase activity" evidence="10">
    <location>
        <position position="2"/>
    </location>
</feature>
<dbReference type="GO" id="GO:0046349">
    <property type="term" value="P:amino sugar biosynthetic process"/>
    <property type="evidence" value="ECO:0007669"/>
    <property type="project" value="UniProtKB-ARBA"/>
</dbReference>
<dbReference type="InterPro" id="IPR017932">
    <property type="entry name" value="GATase_2_dom"/>
</dbReference>
<evidence type="ECO:0000256" key="7">
    <source>
        <dbReference type="ARBA" id="ARBA00022679"/>
    </source>
</evidence>
<reference evidence="13 14" key="1">
    <citation type="submission" date="2017-08" db="EMBL/GenBank/DDBJ databases">
        <title>Draft Genome Sequence of Pseudomonas moraviensis TYU6, isolated from Taxus cuspidata by using PacBio Single-Molecule Real-Time Technology.</title>
        <authorList>
            <person name="Baek K.-H."/>
            <person name="Mishra A.K."/>
        </authorList>
    </citation>
    <scope>NUCLEOTIDE SEQUENCE [LARGE SCALE GENOMIC DNA]</scope>
    <source>
        <strain evidence="13 14">TYU6</strain>
    </source>
</reference>
<dbReference type="GO" id="GO:0005975">
    <property type="term" value="P:carbohydrate metabolic process"/>
    <property type="evidence" value="ECO:0007669"/>
    <property type="project" value="UniProtKB-UniRule"/>
</dbReference>
<dbReference type="NCBIfam" id="NF001484">
    <property type="entry name" value="PRK00331.1"/>
    <property type="match status" value="1"/>
</dbReference>
<dbReference type="Gene3D" id="3.60.20.10">
    <property type="entry name" value="Glutamine Phosphoribosylpyrophosphate, subunit 1, domain 1"/>
    <property type="match status" value="1"/>
</dbReference>
<dbReference type="Proteomes" id="UP000217830">
    <property type="component" value="Unassembled WGS sequence"/>
</dbReference>
<evidence type="ECO:0000259" key="11">
    <source>
        <dbReference type="PROSITE" id="PS51278"/>
    </source>
</evidence>
<dbReference type="GO" id="GO:0097367">
    <property type="term" value="F:carbohydrate derivative binding"/>
    <property type="evidence" value="ECO:0007669"/>
    <property type="project" value="InterPro"/>
</dbReference>
<dbReference type="HAMAP" id="MF_00164">
    <property type="entry name" value="GlmS"/>
    <property type="match status" value="1"/>
</dbReference>